<feature type="non-terminal residue" evidence="2">
    <location>
        <position position="1"/>
    </location>
</feature>
<feature type="compositionally biased region" description="Basic and acidic residues" evidence="1">
    <location>
        <begin position="24"/>
        <end position="53"/>
    </location>
</feature>
<feature type="compositionally biased region" description="Basic and acidic residues" evidence="1">
    <location>
        <begin position="186"/>
        <end position="207"/>
    </location>
</feature>
<feature type="compositionally biased region" description="Basic and acidic residues" evidence="1">
    <location>
        <begin position="167"/>
        <end position="178"/>
    </location>
</feature>
<sequence length="437" mass="51346">EDYGVDPEHSDLQPRHSHALTQSRRHEEKSHDRYHEHVNHRPRESIITDKQTDNGRAGVKSKIHERDRVQARGGRSGDRNNYITDDTRTRHTNHGRSTGHDHDHEAEHDKLKSRQVRQRSHGAPHERRFDGERHRGRSRQREVDNYSSNTGRSNGHGGRNKGSANEQSRERQGRERQRQRSPSPRGHVERRIDTGRRGSHARDKPRDGGNMNNISRENEAARDKNNTTSRPVGGHRDSRRSRDRGQSREVRYRSRSRGRQGHRGDHRQTDNHPSGRSRSRHRQAQTGHYEQDSQRRHAENERSPDRGRRRRTPSPVRLGMPSIDRYPGYLKDYAPELECDVDWNDEMDVRRWNARRNAMRKKLGEPRFLKQPPAGLNVGVSVEIPAKYKGNGLRNMMSVMKVDNDSAIKELKREIRTVFRYKYQYIFRKSWKNMSET</sequence>
<proteinExistence type="predicted"/>
<reference evidence="2 3" key="1">
    <citation type="journal article" date="2018" name="Nat. Ecol. Evol.">
        <title>Pezizomycetes genomes reveal the molecular basis of ectomycorrhizal truffle lifestyle.</title>
        <authorList>
            <person name="Murat C."/>
            <person name="Payen T."/>
            <person name="Noel B."/>
            <person name="Kuo A."/>
            <person name="Morin E."/>
            <person name="Chen J."/>
            <person name="Kohler A."/>
            <person name="Krizsan K."/>
            <person name="Balestrini R."/>
            <person name="Da Silva C."/>
            <person name="Montanini B."/>
            <person name="Hainaut M."/>
            <person name="Levati E."/>
            <person name="Barry K.W."/>
            <person name="Belfiori B."/>
            <person name="Cichocki N."/>
            <person name="Clum A."/>
            <person name="Dockter R.B."/>
            <person name="Fauchery L."/>
            <person name="Guy J."/>
            <person name="Iotti M."/>
            <person name="Le Tacon F."/>
            <person name="Lindquist E.A."/>
            <person name="Lipzen A."/>
            <person name="Malagnac F."/>
            <person name="Mello A."/>
            <person name="Molinier V."/>
            <person name="Miyauchi S."/>
            <person name="Poulain J."/>
            <person name="Riccioni C."/>
            <person name="Rubini A."/>
            <person name="Sitrit Y."/>
            <person name="Splivallo R."/>
            <person name="Traeger S."/>
            <person name="Wang M."/>
            <person name="Zifcakova L."/>
            <person name="Wipf D."/>
            <person name="Zambonelli A."/>
            <person name="Paolocci F."/>
            <person name="Nowrousian M."/>
            <person name="Ottonello S."/>
            <person name="Baldrian P."/>
            <person name="Spatafora J.W."/>
            <person name="Henrissat B."/>
            <person name="Nagy L.G."/>
            <person name="Aury J.M."/>
            <person name="Wincker P."/>
            <person name="Grigoriev I.V."/>
            <person name="Bonfante P."/>
            <person name="Martin F.M."/>
        </authorList>
    </citation>
    <scope>NUCLEOTIDE SEQUENCE [LARGE SCALE GENOMIC DNA]</scope>
    <source>
        <strain evidence="2 3">RN42</strain>
    </source>
</reference>
<name>A0A3N4HBE4_ASCIM</name>
<feature type="compositionally biased region" description="Basic and acidic residues" evidence="1">
    <location>
        <begin position="98"/>
        <end position="112"/>
    </location>
</feature>
<feature type="compositionally biased region" description="Basic and acidic residues" evidence="1">
    <location>
        <begin position="123"/>
        <end position="144"/>
    </location>
</feature>
<feature type="compositionally biased region" description="Basic residues" evidence="1">
    <location>
        <begin position="113"/>
        <end position="122"/>
    </location>
</feature>
<gene>
    <name evidence="2" type="ORF">BJ508DRAFT_316411</name>
</gene>
<evidence type="ECO:0000313" key="3">
    <source>
        <dbReference type="Proteomes" id="UP000275078"/>
    </source>
</evidence>
<organism evidence="2 3">
    <name type="scientific">Ascobolus immersus RN42</name>
    <dbReference type="NCBI Taxonomy" id="1160509"/>
    <lineage>
        <taxon>Eukaryota</taxon>
        <taxon>Fungi</taxon>
        <taxon>Dikarya</taxon>
        <taxon>Ascomycota</taxon>
        <taxon>Pezizomycotina</taxon>
        <taxon>Pezizomycetes</taxon>
        <taxon>Pezizales</taxon>
        <taxon>Ascobolaceae</taxon>
        <taxon>Ascobolus</taxon>
    </lineage>
</organism>
<feature type="compositionally biased region" description="Basic and acidic residues" evidence="1">
    <location>
        <begin position="1"/>
        <end position="14"/>
    </location>
</feature>
<feature type="non-terminal residue" evidence="2">
    <location>
        <position position="437"/>
    </location>
</feature>
<keyword evidence="3" id="KW-1185">Reference proteome</keyword>
<dbReference type="EMBL" id="ML120264">
    <property type="protein sequence ID" value="RPA70558.1"/>
    <property type="molecule type" value="Genomic_DNA"/>
</dbReference>
<accession>A0A3N4HBE4</accession>
<feature type="compositionally biased region" description="Basic and acidic residues" evidence="1">
    <location>
        <begin position="243"/>
        <end position="252"/>
    </location>
</feature>
<evidence type="ECO:0000256" key="1">
    <source>
        <dbReference type="SAM" id="MobiDB-lite"/>
    </source>
</evidence>
<evidence type="ECO:0000313" key="2">
    <source>
        <dbReference type="EMBL" id="RPA70558.1"/>
    </source>
</evidence>
<dbReference type="AlphaFoldDB" id="A0A3N4HBE4"/>
<feature type="compositionally biased region" description="Basic and acidic residues" evidence="1">
    <location>
        <begin position="289"/>
        <end position="306"/>
    </location>
</feature>
<protein>
    <submittedName>
        <fullName evidence="2">Uncharacterized protein</fullName>
    </submittedName>
</protein>
<feature type="compositionally biased region" description="Basic and acidic residues" evidence="1">
    <location>
        <begin position="62"/>
        <end position="78"/>
    </location>
</feature>
<feature type="region of interest" description="Disordered" evidence="1">
    <location>
        <begin position="1"/>
        <end position="323"/>
    </location>
</feature>
<dbReference type="Proteomes" id="UP000275078">
    <property type="component" value="Unassembled WGS sequence"/>
</dbReference>
<feature type="compositionally biased region" description="Basic and acidic residues" evidence="1">
    <location>
        <begin position="216"/>
        <end position="225"/>
    </location>
</feature>